<dbReference type="EMBL" id="QBKQ01000003">
    <property type="protein sequence ID" value="PTX42135.1"/>
    <property type="molecule type" value="Genomic_DNA"/>
</dbReference>
<name>A0A2T6AE89_9FLAO</name>
<sequence length="51" mass="5870">MGGPIEDKHKGKTDRRKSENDPLTGDLGDRKKQTNEVDFDEKTIKDQQNKK</sequence>
<dbReference type="AlphaFoldDB" id="A0A2T6AE89"/>
<accession>A0A2T6AE89</accession>
<evidence type="ECO:0000256" key="1">
    <source>
        <dbReference type="SAM" id="MobiDB-lite"/>
    </source>
</evidence>
<evidence type="ECO:0000313" key="2">
    <source>
        <dbReference type="EMBL" id="PTX42135.1"/>
    </source>
</evidence>
<organism evidence="2 3">
    <name type="scientific">Christiangramia gaetbulicola</name>
    <dbReference type="NCBI Taxonomy" id="703340"/>
    <lineage>
        <taxon>Bacteria</taxon>
        <taxon>Pseudomonadati</taxon>
        <taxon>Bacteroidota</taxon>
        <taxon>Flavobacteriia</taxon>
        <taxon>Flavobacteriales</taxon>
        <taxon>Flavobacteriaceae</taxon>
        <taxon>Christiangramia</taxon>
    </lineage>
</organism>
<dbReference type="Proteomes" id="UP000244174">
    <property type="component" value="Unassembled WGS sequence"/>
</dbReference>
<dbReference type="RefSeq" id="WP_170106662.1">
    <property type="nucleotide sequence ID" value="NZ_QBKQ01000003.1"/>
</dbReference>
<gene>
    <name evidence="2" type="ORF">C8P64_2551</name>
</gene>
<comment type="caution">
    <text evidence="2">The sequence shown here is derived from an EMBL/GenBank/DDBJ whole genome shotgun (WGS) entry which is preliminary data.</text>
</comment>
<feature type="compositionally biased region" description="Basic and acidic residues" evidence="1">
    <location>
        <begin position="27"/>
        <end position="51"/>
    </location>
</feature>
<evidence type="ECO:0000313" key="3">
    <source>
        <dbReference type="Proteomes" id="UP000244174"/>
    </source>
</evidence>
<proteinExistence type="predicted"/>
<feature type="region of interest" description="Disordered" evidence="1">
    <location>
        <begin position="1"/>
        <end position="51"/>
    </location>
</feature>
<reference evidence="2 3" key="1">
    <citation type="submission" date="2018-04" db="EMBL/GenBank/DDBJ databases">
        <title>Genomic Encyclopedia of Archaeal and Bacterial Type Strains, Phase II (KMG-II): from individual species to whole genera.</title>
        <authorList>
            <person name="Goeker M."/>
        </authorList>
    </citation>
    <scope>NUCLEOTIDE SEQUENCE [LARGE SCALE GENOMIC DNA]</scope>
    <source>
        <strain evidence="2 3">DSM 23082</strain>
    </source>
</reference>
<keyword evidence="3" id="KW-1185">Reference proteome</keyword>
<protein>
    <submittedName>
        <fullName evidence="2">Uncharacterized protein</fullName>
    </submittedName>
</protein>